<name>A0A368GK70_ANCCA</name>
<dbReference type="Proteomes" id="UP000252519">
    <property type="component" value="Unassembled WGS sequence"/>
</dbReference>
<gene>
    <name evidence="1" type="ORF">ANCCAN_09220</name>
</gene>
<comment type="caution">
    <text evidence="1">The sequence shown here is derived from an EMBL/GenBank/DDBJ whole genome shotgun (WGS) entry which is preliminary data.</text>
</comment>
<dbReference type="EMBL" id="JOJR01000120">
    <property type="protein sequence ID" value="RCN44781.1"/>
    <property type="molecule type" value="Genomic_DNA"/>
</dbReference>
<dbReference type="AlphaFoldDB" id="A0A368GK70"/>
<keyword evidence="2" id="KW-1185">Reference proteome</keyword>
<sequence>MMAMLDVASVENTVLEQGKVRLTMDRHS</sequence>
<proteinExistence type="predicted"/>
<reference evidence="1 2" key="1">
    <citation type="submission" date="2014-10" db="EMBL/GenBank/DDBJ databases">
        <title>Draft genome of the hookworm Ancylostoma caninum.</title>
        <authorList>
            <person name="Mitreva M."/>
        </authorList>
    </citation>
    <scope>NUCLEOTIDE SEQUENCE [LARGE SCALE GENOMIC DNA]</scope>
    <source>
        <strain evidence="1 2">Baltimore</strain>
    </source>
</reference>
<evidence type="ECO:0000313" key="2">
    <source>
        <dbReference type="Proteomes" id="UP000252519"/>
    </source>
</evidence>
<protein>
    <submittedName>
        <fullName evidence="1">Uncharacterized protein</fullName>
    </submittedName>
</protein>
<organism evidence="1 2">
    <name type="scientific">Ancylostoma caninum</name>
    <name type="common">Dog hookworm</name>
    <dbReference type="NCBI Taxonomy" id="29170"/>
    <lineage>
        <taxon>Eukaryota</taxon>
        <taxon>Metazoa</taxon>
        <taxon>Ecdysozoa</taxon>
        <taxon>Nematoda</taxon>
        <taxon>Chromadorea</taxon>
        <taxon>Rhabditida</taxon>
        <taxon>Rhabditina</taxon>
        <taxon>Rhabditomorpha</taxon>
        <taxon>Strongyloidea</taxon>
        <taxon>Ancylostomatidae</taxon>
        <taxon>Ancylostomatinae</taxon>
        <taxon>Ancylostoma</taxon>
    </lineage>
</organism>
<accession>A0A368GK70</accession>
<evidence type="ECO:0000313" key="1">
    <source>
        <dbReference type="EMBL" id="RCN44781.1"/>
    </source>
</evidence>